<dbReference type="RefSeq" id="WP_014236942.1">
    <property type="nucleotide sequence ID" value="NZ_SHKM01000001.1"/>
</dbReference>
<proteinExistence type="predicted"/>
<dbReference type="SMART" id="SM00471">
    <property type="entry name" value="HDc"/>
    <property type="match status" value="1"/>
</dbReference>
<comment type="caution">
    <text evidence="3">The sequence shown here is derived from an EMBL/GenBank/DDBJ whole genome shotgun (WGS) entry which is preliminary data.</text>
</comment>
<dbReference type="CDD" id="cd00077">
    <property type="entry name" value="HDc"/>
    <property type="match status" value="1"/>
</dbReference>
<dbReference type="PANTHER" id="PTHR43155">
    <property type="entry name" value="CYCLIC DI-GMP PHOSPHODIESTERASE PA4108-RELATED"/>
    <property type="match status" value="1"/>
</dbReference>
<dbReference type="InterPro" id="IPR003607">
    <property type="entry name" value="HD/PDEase_dom"/>
</dbReference>
<keyword evidence="1" id="KW-0175">Coiled coil</keyword>
<protein>
    <submittedName>
        <fullName evidence="3">HD-GYP domain-containing protein (C-di-GMP phosphodiesterase class II)</fullName>
    </submittedName>
</protein>
<dbReference type="Pfam" id="PF11871">
    <property type="entry name" value="DUF3391"/>
    <property type="match status" value="1"/>
</dbReference>
<dbReference type="InterPro" id="IPR021812">
    <property type="entry name" value="DUF3391"/>
</dbReference>
<dbReference type="Gene3D" id="1.10.3210.10">
    <property type="entry name" value="Hypothetical protein af1432"/>
    <property type="match status" value="1"/>
</dbReference>
<keyword evidence="4" id="KW-1185">Reference proteome</keyword>
<dbReference type="Proteomes" id="UP000292136">
    <property type="component" value="Unassembled WGS sequence"/>
</dbReference>
<name>A0ABY0ITC2_9RHOO</name>
<dbReference type="PROSITE" id="PS51832">
    <property type="entry name" value="HD_GYP"/>
    <property type="match status" value="1"/>
</dbReference>
<dbReference type="SUPFAM" id="SSF109604">
    <property type="entry name" value="HD-domain/PDEase-like"/>
    <property type="match status" value="1"/>
</dbReference>
<evidence type="ECO:0000313" key="4">
    <source>
        <dbReference type="Proteomes" id="UP000292136"/>
    </source>
</evidence>
<evidence type="ECO:0000256" key="1">
    <source>
        <dbReference type="SAM" id="Coils"/>
    </source>
</evidence>
<dbReference type="InterPro" id="IPR037522">
    <property type="entry name" value="HD_GYP_dom"/>
</dbReference>
<dbReference type="EMBL" id="SHKM01000001">
    <property type="protein sequence ID" value="RZT89281.1"/>
    <property type="molecule type" value="Genomic_DNA"/>
</dbReference>
<gene>
    <name evidence="3" type="ORF">EV678_0061</name>
</gene>
<reference evidence="3 4" key="1">
    <citation type="submission" date="2019-02" db="EMBL/GenBank/DDBJ databases">
        <title>Genomic Encyclopedia of Type Strains, Phase IV (KMG-IV): sequencing the most valuable type-strain genomes for metagenomic binning, comparative biology and taxonomic classification.</title>
        <authorList>
            <person name="Goeker M."/>
        </authorList>
    </citation>
    <scope>NUCLEOTIDE SEQUENCE [LARGE SCALE GENOMIC DNA]</scope>
    <source>
        <strain evidence="3 4">DSM 21223</strain>
    </source>
</reference>
<sequence>MQRVSINRLQPGLFISLSHVGWVRHPFLLNEFRISSEKQIQVLKEMGLEDVPWDPQRSTTVPLPEVARSAAPEEVDFGAAALAGMLDEKKLRMERVRRQRERLARREREYDQEISAASEILKTLGPQPAEAHAEAQKLASRIVDGLMGSESVVIQLMSQKVREAGLAFHSINVMVLSLLLGKAAELSAEEMKYLGVGALLHDAGKTEIPPRILRATTRTPPEEEYYRAHVGYGIKAVAGAKGMAVPARNIIACHHERWDGNGFPNRLAGDKIPRLARIAALANRYDNLCNPFDIQSAKTPAEALGHLFKKESGAFDPDLLQRFVKVLGVYPPGTFVTLSNGAVGLVVESNPNRLLQPLVMLYDADIPRHEALMLDLKEAELNVESTLNPANMPLEVVEYLAPRGRIDYYVEGAP</sequence>
<evidence type="ECO:0000259" key="2">
    <source>
        <dbReference type="PROSITE" id="PS51832"/>
    </source>
</evidence>
<accession>A0ABY0ITC2</accession>
<organism evidence="3 4">
    <name type="scientific">Azospira oryzae</name>
    <dbReference type="NCBI Taxonomy" id="146939"/>
    <lineage>
        <taxon>Bacteria</taxon>
        <taxon>Pseudomonadati</taxon>
        <taxon>Pseudomonadota</taxon>
        <taxon>Betaproteobacteria</taxon>
        <taxon>Rhodocyclales</taxon>
        <taxon>Rhodocyclaceae</taxon>
        <taxon>Azospira</taxon>
    </lineage>
</organism>
<evidence type="ECO:0000313" key="3">
    <source>
        <dbReference type="EMBL" id="RZT89281.1"/>
    </source>
</evidence>
<feature type="coiled-coil region" evidence="1">
    <location>
        <begin position="86"/>
        <end position="113"/>
    </location>
</feature>
<dbReference type="PANTHER" id="PTHR43155:SF2">
    <property type="entry name" value="CYCLIC DI-GMP PHOSPHODIESTERASE PA4108"/>
    <property type="match status" value="1"/>
</dbReference>
<dbReference type="Pfam" id="PF13487">
    <property type="entry name" value="HD_5"/>
    <property type="match status" value="1"/>
</dbReference>
<feature type="domain" description="HD-GYP" evidence="2">
    <location>
        <begin position="146"/>
        <end position="339"/>
    </location>
</feature>